<feature type="domain" description="EamA" evidence="4">
    <location>
        <begin position="176"/>
        <end position="309"/>
    </location>
</feature>
<evidence type="ECO:0000313" key="6">
    <source>
        <dbReference type="Proteomes" id="UP001165269"/>
    </source>
</evidence>
<organism evidence="5 6">
    <name type="scientific">Streptomyces cylindrosporus</name>
    <dbReference type="NCBI Taxonomy" id="2927583"/>
    <lineage>
        <taxon>Bacteria</taxon>
        <taxon>Bacillati</taxon>
        <taxon>Actinomycetota</taxon>
        <taxon>Actinomycetes</taxon>
        <taxon>Kitasatosporales</taxon>
        <taxon>Streptomycetaceae</taxon>
        <taxon>Streptomyces</taxon>
    </lineage>
</organism>
<feature type="transmembrane region" description="Helical" evidence="3">
    <location>
        <begin position="207"/>
        <end position="226"/>
    </location>
</feature>
<gene>
    <name evidence="5" type="ORF">MQP27_29190</name>
</gene>
<dbReference type="InterPro" id="IPR037185">
    <property type="entry name" value="EmrE-like"/>
</dbReference>
<keyword evidence="3" id="KW-0812">Transmembrane</keyword>
<comment type="similarity">
    <text evidence="1">Belongs to the EamA transporter family.</text>
</comment>
<keyword evidence="3" id="KW-1133">Transmembrane helix</keyword>
<feature type="transmembrane region" description="Helical" evidence="3">
    <location>
        <begin position="116"/>
        <end position="136"/>
    </location>
</feature>
<keyword evidence="6" id="KW-1185">Reference proteome</keyword>
<feature type="transmembrane region" description="Helical" evidence="3">
    <location>
        <begin position="175"/>
        <end position="195"/>
    </location>
</feature>
<feature type="transmembrane region" description="Helical" evidence="3">
    <location>
        <begin position="143"/>
        <end position="163"/>
    </location>
</feature>
<dbReference type="Proteomes" id="UP001165269">
    <property type="component" value="Unassembled WGS sequence"/>
</dbReference>
<dbReference type="Pfam" id="PF00892">
    <property type="entry name" value="EamA"/>
    <property type="match status" value="2"/>
</dbReference>
<feature type="transmembrane region" description="Helical" evidence="3">
    <location>
        <begin position="91"/>
        <end position="110"/>
    </location>
</feature>
<dbReference type="SUPFAM" id="SSF103481">
    <property type="entry name" value="Multidrug resistance efflux transporter EmrE"/>
    <property type="match status" value="1"/>
</dbReference>
<feature type="transmembrane region" description="Helical" evidence="3">
    <location>
        <begin position="238"/>
        <end position="256"/>
    </location>
</feature>
<feature type="transmembrane region" description="Helical" evidence="3">
    <location>
        <begin position="293"/>
        <end position="313"/>
    </location>
</feature>
<evidence type="ECO:0000256" key="2">
    <source>
        <dbReference type="SAM" id="MobiDB-lite"/>
    </source>
</evidence>
<dbReference type="EMBL" id="JALDAY010000009">
    <property type="protein sequence ID" value="MCI3275166.1"/>
    <property type="molecule type" value="Genomic_DNA"/>
</dbReference>
<dbReference type="RefSeq" id="WP_242768940.1">
    <property type="nucleotide sequence ID" value="NZ_JALDAY010000009.1"/>
</dbReference>
<dbReference type="PANTHER" id="PTHR22911:SF79">
    <property type="entry name" value="MOBA-LIKE NTP TRANSFERASE DOMAIN-CONTAINING PROTEIN"/>
    <property type="match status" value="1"/>
</dbReference>
<accession>A0ABS9YD57</accession>
<keyword evidence="3" id="KW-0472">Membrane</keyword>
<sequence length="321" mass="32200">MPNRTSPRTPARLSPAAPRPARTRLLSGPAPILTSAVMWGTTGTASSLAPSGAPAAAIGCAGLVLGGILLFLTSRGARAMIAAGTGRERWLLALGAAAVAGYPVTFYPAVARSGVAVATVIALGSAPVFAGLLAWATGRGRPTARWSCATTAAVLGCTLLVLGPELAGRSTPLDLTGVALAAAGGLSYAVYSLIGGRLIGDGHPSDAVMGVLFGAAGLLVLPFAPFVDLHWLGKARGAGVAMYLAVFTVFLAYRLFGYGLRRTSAATATTLTLAEPAVAAVLGVTVLGERLPAASWCGLAILGLGLVLLAVPVRVGAARRR</sequence>
<feature type="region of interest" description="Disordered" evidence="2">
    <location>
        <begin position="1"/>
        <end position="20"/>
    </location>
</feature>
<dbReference type="PANTHER" id="PTHR22911">
    <property type="entry name" value="ACYL-MALONYL CONDENSING ENZYME-RELATED"/>
    <property type="match status" value="1"/>
</dbReference>
<protein>
    <submittedName>
        <fullName evidence="5">DMT family transporter</fullName>
    </submittedName>
</protein>
<dbReference type="InterPro" id="IPR000620">
    <property type="entry name" value="EamA_dom"/>
</dbReference>
<evidence type="ECO:0000256" key="3">
    <source>
        <dbReference type="SAM" id="Phobius"/>
    </source>
</evidence>
<feature type="domain" description="EamA" evidence="4">
    <location>
        <begin position="32"/>
        <end position="161"/>
    </location>
</feature>
<comment type="caution">
    <text evidence="5">The sequence shown here is derived from an EMBL/GenBank/DDBJ whole genome shotgun (WGS) entry which is preliminary data.</text>
</comment>
<feature type="transmembrane region" description="Helical" evidence="3">
    <location>
        <begin position="21"/>
        <end position="40"/>
    </location>
</feature>
<name>A0ABS9YD57_9ACTN</name>
<feature type="transmembrane region" description="Helical" evidence="3">
    <location>
        <begin position="52"/>
        <end position="71"/>
    </location>
</feature>
<evidence type="ECO:0000313" key="5">
    <source>
        <dbReference type="EMBL" id="MCI3275166.1"/>
    </source>
</evidence>
<proteinExistence type="inferred from homology"/>
<evidence type="ECO:0000259" key="4">
    <source>
        <dbReference type="Pfam" id="PF00892"/>
    </source>
</evidence>
<evidence type="ECO:0000256" key="1">
    <source>
        <dbReference type="ARBA" id="ARBA00007362"/>
    </source>
</evidence>
<reference evidence="5" key="1">
    <citation type="submission" date="2022-03" db="EMBL/GenBank/DDBJ databases">
        <title>Streptomyces 7R015 and 7R016 isolated from Barleria lupulina in Thailand.</title>
        <authorList>
            <person name="Kanchanasin P."/>
            <person name="Phongsopitanun W."/>
            <person name="Tanasupawat S."/>
        </authorList>
    </citation>
    <scope>NUCLEOTIDE SEQUENCE</scope>
    <source>
        <strain evidence="5">7R015</strain>
    </source>
</reference>
<feature type="transmembrane region" description="Helical" evidence="3">
    <location>
        <begin position="268"/>
        <end position="287"/>
    </location>
</feature>